<feature type="compositionally biased region" description="Polar residues" evidence="1">
    <location>
        <begin position="359"/>
        <end position="381"/>
    </location>
</feature>
<dbReference type="Proteomes" id="UP000240830">
    <property type="component" value="Unassembled WGS sequence"/>
</dbReference>
<gene>
    <name evidence="3" type="ORF">PSACC_00013</name>
</gene>
<organism evidence="3 4">
    <name type="scientific">Paramicrosporidium saccamoebae</name>
    <dbReference type="NCBI Taxonomy" id="1246581"/>
    <lineage>
        <taxon>Eukaryota</taxon>
        <taxon>Fungi</taxon>
        <taxon>Fungi incertae sedis</taxon>
        <taxon>Cryptomycota</taxon>
        <taxon>Cryptomycota incertae sedis</taxon>
        <taxon>Paramicrosporidium</taxon>
    </lineage>
</organism>
<sequence>MKSLTLLTLVISCLLHNCFSGESPLVRRETSGDASSDSMSASLMDGWLPSDLVRALNFLDIGESSCSWDSKPDTPIATQRVFDHSLWGFAEHALISGQPAREIDYLLVQKNALGFRANVEEVTVSDGLSKSSCTVRETDVKPLRITEDEFDRYTISEGFSIKEKGIFAALIKRDGNGTLAVGAIGNPSLAVAVYYKAGTYYRRYEISSVDRVEFVDPHVDDIVVVAPRKTLEYIKLPSSLSLEELAKKIYDEQPDIVSVSRIAYNKSVVMPKKRRVPSPSQGTDLPTIAEATEDGRVKLFNRGKENYPPLPLDIAAPTKTLEKRADRRKPSTKAHTMSAASPKMPANRRRESAYAHKTPANTHKTPATLPQTPVASSTLKSPNGLKAESAPFVPGKFLKH</sequence>
<feature type="compositionally biased region" description="Basic and acidic residues" evidence="1">
    <location>
        <begin position="320"/>
        <end position="329"/>
    </location>
</feature>
<name>A0A2H9TQZ2_9FUNG</name>
<keyword evidence="4" id="KW-1185">Reference proteome</keyword>
<dbReference type="AlphaFoldDB" id="A0A2H9TQZ2"/>
<evidence type="ECO:0000313" key="3">
    <source>
        <dbReference type="EMBL" id="PJF20146.1"/>
    </source>
</evidence>
<evidence type="ECO:0000313" key="4">
    <source>
        <dbReference type="Proteomes" id="UP000240830"/>
    </source>
</evidence>
<feature type="signal peptide" evidence="2">
    <location>
        <begin position="1"/>
        <end position="20"/>
    </location>
</feature>
<evidence type="ECO:0000256" key="2">
    <source>
        <dbReference type="SAM" id="SignalP"/>
    </source>
</evidence>
<feature type="region of interest" description="Disordered" evidence="1">
    <location>
        <begin position="319"/>
        <end position="400"/>
    </location>
</feature>
<evidence type="ECO:0000256" key="1">
    <source>
        <dbReference type="SAM" id="MobiDB-lite"/>
    </source>
</evidence>
<reference evidence="3 4" key="1">
    <citation type="submission" date="2016-10" db="EMBL/GenBank/DDBJ databases">
        <title>The genome of Paramicrosporidium saccamoebae is the missing link in understanding Cryptomycota and Microsporidia evolution.</title>
        <authorList>
            <person name="Quandt C.A."/>
            <person name="Beaudet D."/>
            <person name="Corsaro D."/>
            <person name="Michel R."/>
            <person name="Corradi N."/>
            <person name="James T."/>
        </authorList>
    </citation>
    <scope>NUCLEOTIDE SEQUENCE [LARGE SCALE GENOMIC DNA]</scope>
    <source>
        <strain evidence="3 4">KSL3</strain>
    </source>
</reference>
<feature type="chain" id="PRO_5014183271" evidence="2">
    <location>
        <begin position="21"/>
        <end position="400"/>
    </location>
</feature>
<proteinExistence type="predicted"/>
<dbReference type="EMBL" id="MTSL01000003">
    <property type="protein sequence ID" value="PJF20146.1"/>
    <property type="molecule type" value="Genomic_DNA"/>
</dbReference>
<keyword evidence="2" id="KW-0732">Signal</keyword>
<comment type="caution">
    <text evidence="3">The sequence shown here is derived from an EMBL/GenBank/DDBJ whole genome shotgun (WGS) entry which is preliminary data.</text>
</comment>
<accession>A0A2H9TQZ2</accession>
<protein>
    <submittedName>
        <fullName evidence="3">Uncharacterized protein</fullName>
    </submittedName>
</protein>